<evidence type="ECO:0000259" key="3">
    <source>
        <dbReference type="PROSITE" id="PS51898"/>
    </source>
</evidence>
<reference evidence="4 5" key="1">
    <citation type="submission" date="2019-05" db="EMBL/GenBank/DDBJ databases">
        <title>Draft genome sequence of Nonomuraea zeae DSM 100528.</title>
        <authorList>
            <person name="Saricaoglu S."/>
            <person name="Isik K."/>
        </authorList>
    </citation>
    <scope>NUCLEOTIDE SEQUENCE [LARGE SCALE GENOMIC DNA]</scope>
    <source>
        <strain evidence="4 5">DSM 100528</strain>
    </source>
</reference>
<dbReference type="GO" id="GO:0003677">
    <property type="term" value="F:DNA binding"/>
    <property type="evidence" value="ECO:0007669"/>
    <property type="project" value="InterPro"/>
</dbReference>
<feature type="domain" description="Tyr recombinase" evidence="3">
    <location>
        <begin position="1"/>
        <end position="94"/>
    </location>
</feature>
<dbReference type="InterPro" id="IPR002104">
    <property type="entry name" value="Integrase_catalytic"/>
</dbReference>
<dbReference type="SUPFAM" id="SSF56349">
    <property type="entry name" value="DNA breaking-rejoining enzymes"/>
    <property type="match status" value="1"/>
</dbReference>
<dbReference type="Gene3D" id="1.10.443.10">
    <property type="entry name" value="Intergrase catalytic core"/>
    <property type="match status" value="1"/>
</dbReference>
<dbReference type="GO" id="GO:0006310">
    <property type="term" value="P:DNA recombination"/>
    <property type="evidence" value="ECO:0007669"/>
    <property type="project" value="UniProtKB-KW"/>
</dbReference>
<feature type="compositionally biased region" description="Pro residues" evidence="2">
    <location>
        <begin position="1"/>
        <end position="14"/>
    </location>
</feature>
<proteinExistence type="predicted"/>
<evidence type="ECO:0000256" key="2">
    <source>
        <dbReference type="SAM" id="MobiDB-lite"/>
    </source>
</evidence>
<evidence type="ECO:0000256" key="1">
    <source>
        <dbReference type="ARBA" id="ARBA00023172"/>
    </source>
</evidence>
<keyword evidence="5" id="KW-1185">Reference proteome</keyword>
<dbReference type="InterPro" id="IPR011010">
    <property type="entry name" value="DNA_brk_join_enz"/>
</dbReference>
<dbReference type="PROSITE" id="PS51898">
    <property type="entry name" value="TYR_RECOMBINASE"/>
    <property type="match status" value="1"/>
</dbReference>
<sequence length="103" mass="10791">MSGLLPPSPAPPGSGCPQLHLPAATGSAVKVFHPHSTHRASRRTHDLRHMHATILLLASVPAHVVAARLGHADPAITLRVYAHVIHEQAATASDVFARAVETG</sequence>
<keyword evidence="1" id="KW-0233">DNA recombination</keyword>
<dbReference type="AlphaFoldDB" id="A0A5S4FFY1"/>
<dbReference type="Proteomes" id="UP000306628">
    <property type="component" value="Unassembled WGS sequence"/>
</dbReference>
<feature type="region of interest" description="Disordered" evidence="2">
    <location>
        <begin position="1"/>
        <end position="20"/>
    </location>
</feature>
<name>A0A5S4FFY1_9ACTN</name>
<gene>
    <name evidence="4" type="ORF">ETD85_53855</name>
</gene>
<protein>
    <recommendedName>
        <fullName evidence="3">Tyr recombinase domain-containing protein</fullName>
    </recommendedName>
</protein>
<dbReference type="Pfam" id="PF00589">
    <property type="entry name" value="Phage_integrase"/>
    <property type="match status" value="1"/>
</dbReference>
<dbReference type="OrthoDB" id="1822491at2"/>
<evidence type="ECO:0000313" key="4">
    <source>
        <dbReference type="EMBL" id="TMR18002.1"/>
    </source>
</evidence>
<organism evidence="4 5">
    <name type="scientific">Nonomuraea zeae</name>
    <dbReference type="NCBI Taxonomy" id="1642303"/>
    <lineage>
        <taxon>Bacteria</taxon>
        <taxon>Bacillati</taxon>
        <taxon>Actinomycetota</taxon>
        <taxon>Actinomycetes</taxon>
        <taxon>Streptosporangiales</taxon>
        <taxon>Streptosporangiaceae</taxon>
        <taxon>Nonomuraea</taxon>
    </lineage>
</organism>
<evidence type="ECO:0000313" key="5">
    <source>
        <dbReference type="Proteomes" id="UP000306628"/>
    </source>
</evidence>
<dbReference type="GO" id="GO:0015074">
    <property type="term" value="P:DNA integration"/>
    <property type="evidence" value="ECO:0007669"/>
    <property type="project" value="InterPro"/>
</dbReference>
<comment type="caution">
    <text evidence="4">The sequence shown here is derived from an EMBL/GenBank/DDBJ whole genome shotgun (WGS) entry which is preliminary data.</text>
</comment>
<accession>A0A5S4FFY1</accession>
<dbReference type="EMBL" id="VCKX01000349">
    <property type="protein sequence ID" value="TMR18002.1"/>
    <property type="molecule type" value="Genomic_DNA"/>
</dbReference>
<dbReference type="InterPro" id="IPR013762">
    <property type="entry name" value="Integrase-like_cat_sf"/>
</dbReference>